<dbReference type="SUPFAM" id="SSF48498">
    <property type="entry name" value="Tetracyclin repressor-like, C-terminal domain"/>
    <property type="match status" value="1"/>
</dbReference>
<keyword evidence="2 4" id="KW-0238">DNA-binding</keyword>
<dbReference type="Gene3D" id="1.10.10.60">
    <property type="entry name" value="Homeodomain-like"/>
    <property type="match status" value="1"/>
</dbReference>
<dbReference type="Pfam" id="PF13305">
    <property type="entry name" value="TetR_C_33"/>
    <property type="match status" value="1"/>
</dbReference>
<dbReference type="Gene3D" id="1.10.357.10">
    <property type="entry name" value="Tetracycline Repressor, domain 2"/>
    <property type="match status" value="1"/>
</dbReference>
<evidence type="ECO:0000259" key="5">
    <source>
        <dbReference type="PROSITE" id="PS50977"/>
    </source>
</evidence>
<keyword evidence="3" id="KW-0804">Transcription</keyword>
<dbReference type="EMBL" id="JAYFSI010000004">
    <property type="protein sequence ID" value="MEA5362194.1"/>
    <property type="molecule type" value="Genomic_DNA"/>
</dbReference>
<evidence type="ECO:0000256" key="3">
    <source>
        <dbReference type="ARBA" id="ARBA00023163"/>
    </source>
</evidence>
<dbReference type="InterPro" id="IPR001647">
    <property type="entry name" value="HTH_TetR"/>
</dbReference>
<evidence type="ECO:0000313" key="7">
    <source>
        <dbReference type="Proteomes" id="UP001304298"/>
    </source>
</evidence>
<evidence type="ECO:0000256" key="1">
    <source>
        <dbReference type="ARBA" id="ARBA00023015"/>
    </source>
</evidence>
<keyword evidence="1" id="KW-0805">Transcription regulation</keyword>
<keyword evidence="7" id="KW-1185">Reference proteome</keyword>
<evidence type="ECO:0000256" key="2">
    <source>
        <dbReference type="ARBA" id="ARBA00023125"/>
    </source>
</evidence>
<reference evidence="6 7" key="1">
    <citation type="submission" date="2023-12" db="EMBL/GenBank/DDBJ databases">
        <title>Amycolatopsis sp. V23-08.</title>
        <authorList>
            <person name="Somphong A."/>
        </authorList>
    </citation>
    <scope>NUCLEOTIDE SEQUENCE [LARGE SCALE GENOMIC DNA]</scope>
    <source>
        <strain evidence="6 7">V23-08</strain>
    </source>
</reference>
<dbReference type="InterPro" id="IPR050109">
    <property type="entry name" value="HTH-type_TetR-like_transc_reg"/>
</dbReference>
<dbReference type="RefSeq" id="WP_323329649.1">
    <property type="nucleotide sequence ID" value="NZ_JAYFSI010000004.1"/>
</dbReference>
<gene>
    <name evidence="6" type="ORF">VA596_21845</name>
</gene>
<dbReference type="InterPro" id="IPR001387">
    <property type="entry name" value="Cro/C1-type_HTH"/>
</dbReference>
<dbReference type="InterPro" id="IPR025996">
    <property type="entry name" value="MT1864/Rv1816-like_C"/>
</dbReference>
<dbReference type="CDD" id="cd00093">
    <property type="entry name" value="HTH_XRE"/>
    <property type="match status" value="1"/>
</dbReference>
<dbReference type="PANTHER" id="PTHR30055:SF151">
    <property type="entry name" value="TRANSCRIPTIONAL REGULATORY PROTEIN"/>
    <property type="match status" value="1"/>
</dbReference>
<protein>
    <submittedName>
        <fullName evidence="6">TetR/AcrR family transcriptional regulator</fullName>
    </submittedName>
</protein>
<comment type="caution">
    <text evidence="6">The sequence shown here is derived from an EMBL/GenBank/DDBJ whole genome shotgun (WGS) entry which is preliminary data.</text>
</comment>
<dbReference type="InterPro" id="IPR036271">
    <property type="entry name" value="Tet_transcr_reg_TetR-rel_C_sf"/>
</dbReference>
<organism evidence="6 7">
    <name type="scientific">Amycolatopsis heterodermiae</name>
    <dbReference type="NCBI Taxonomy" id="3110235"/>
    <lineage>
        <taxon>Bacteria</taxon>
        <taxon>Bacillati</taxon>
        <taxon>Actinomycetota</taxon>
        <taxon>Actinomycetes</taxon>
        <taxon>Pseudonocardiales</taxon>
        <taxon>Pseudonocardiaceae</taxon>
        <taxon>Amycolatopsis</taxon>
    </lineage>
</organism>
<feature type="DNA-binding region" description="H-T-H motif" evidence="4">
    <location>
        <begin position="29"/>
        <end position="48"/>
    </location>
</feature>
<proteinExistence type="predicted"/>
<dbReference type="PROSITE" id="PS50977">
    <property type="entry name" value="HTH_TETR_2"/>
    <property type="match status" value="1"/>
</dbReference>
<dbReference type="Pfam" id="PF00440">
    <property type="entry name" value="TetR_N"/>
    <property type="match status" value="1"/>
</dbReference>
<dbReference type="PANTHER" id="PTHR30055">
    <property type="entry name" value="HTH-TYPE TRANSCRIPTIONAL REGULATOR RUTR"/>
    <property type="match status" value="1"/>
</dbReference>
<name>A0ABU5R970_9PSEU</name>
<evidence type="ECO:0000256" key="4">
    <source>
        <dbReference type="PROSITE-ProRule" id="PRU00335"/>
    </source>
</evidence>
<evidence type="ECO:0000313" key="6">
    <source>
        <dbReference type="EMBL" id="MEA5362194.1"/>
    </source>
</evidence>
<feature type="domain" description="HTH tetR-type" evidence="5">
    <location>
        <begin position="6"/>
        <end position="66"/>
    </location>
</feature>
<accession>A0ABU5R970</accession>
<dbReference type="Proteomes" id="UP001304298">
    <property type="component" value="Unassembled WGS sequence"/>
</dbReference>
<dbReference type="InterPro" id="IPR009057">
    <property type="entry name" value="Homeodomain-like_sf"/>
</dbReference>
<dbReference type="SUPFAM" id="SSF46689">
    <property type="entry name" value="Homeodomain-like"/>
    <property type="match status" value="1"/>
</dbReference>
<sequence length="194" mass="20795">MSPRAGLTTTAVVDLALEIVDEGGPNDLTIAKVAERAGVAAPSLYKHVKNLGDLRRLIDLRVVQEMADALRTSATGRQGADAVAALADAYRDYLRKHPHRTAALSTDPDRGDAELSTATHAVAEVVFAVLRPYGFDHARAVHATRCLRAAVHGFAGLEASGGFGRPEDVGESFEVLKTMLIQGLENLTQKEKER</sequence>